<accession>A0A6A3MX09</accession>
<dbReference type="EMBL" id="QXFT01000448">
    <property type="protein sequence ID" value="KAE9343695.1"/>
    <property type="molecule type" value="Genomic_DNA"/>
</dbReference>
<evidence type="ECO:0000313" key="4">
    <source>
        <dbReference type="Proteomes" id="UP000429607"/>
    </source>
</evidence>
<comment type="caution">
    <text evidence="2">The sequence shown here is derived from an EMBL/GenBank/DDBJ whole genome shotgun (WGS) entry which is preliminary data.</text>
</comment>
<dbReference type="EMBL" id="QXFV01000434">
    <property type="protein sequence ID" value="KAE9037680.1"/>
    <property type="molecule type" value="Genomic_DNA"/>
</dbReference>
<evidence type="ECO:0000313" key="5">
    <source>
        <dbReference type="Proteomes" id="UP000434957"/>
    </source>
</evidence>
<keyword evidence="5" id="KW-1185">Reference proteome</keyword>
<proteinExistence type="predicted"/>
<evidence type="ECO:0000313" key="2">
    <source>
        <dbReference type="EMBL" id="KAE9037680.1"/>
    </source>
</evidence>
<dbReference type="Proteomes" id="UP000434957">
    <property type="component" value="Unassembled WGS sequence"/>
</dbReference>
<dbReference type="AlphaFoldDB" id="A0A6A3MX09"/>
<protein>
    <submittedName>
        <fullName evidence="2">Uncharacterized protein</fullName>
    </submittedName>
</protein>
<organism evidence="2 4">
    <name type="scientific">Phytophthora rubi</name>
    <dbReference type="NCBI Taxonomy" id="129364"/>
    <lineage>
        <taxon>Eukaryota</taxon>
        <taxon>Sar</taxon>
        <taxon>Stramenopiles</taxon>
        <taxon>Oomycota</taxon>
        <taxon>Peronosporomycetes</taxon>
        <taxon>Peronosporales</taxon>
        <taxon>Peronosporaceae</taxon>
        <taxon>Phytophthora</taxon>
    </lineage>
</organism>
<dbReference type="Proteomes" id="UP000429607">
    <property type="component" value="Unassembled WGS sequence"/>
</dbReference>
<sequence>MRLCCVCFVSSGPGLITSSSFSRPPIHRQTVCVINLSALAQDHGLHVLLIVVPLRKGCH</sequence>
<evidence type="ECO:0000313" key="6">
    <source>
        <dbReference type="Proteomes" id="UP000435112"/>
    </source>
</evidence>
<dbReference type="OrthoDB" id="10269061at2759"/>
<gene>
    <name evidence="2" type="ORF">PR001_g8280</name>
    <name evidence="1" type="ORF">PR002_g8714</name>
    <name evidence="3" type="ORF">PR003_g8851</name>
</gene>
<evidence type="ECO:0000313" key="3">
    <source>
        <dbReference type="EMBL" id="KAE9343695.1"/>
    </source>
</evidence>
<reference evidence="4 6" key="1">
    <citation type="submission" date="2018-09" db="EMBL/GenBank/DDBJ databases">
        <title>Genomic investigation of the strawberry pathogen Phytophthora fragariae indicates pathogenicity is determined by transcriptional variation in three key races.</title>
        <authorList>
            <person name="Adams T.M."/>
            <person name="Armitage A.D."/>
            <person name="Sobczyk M.K."/>
            <person name="Bates H.J."/>
            <person name="Dunwell J.M."/>
            <person name="Nellist C.F."/>
            <person name="Harrison R.J."/>
        </authorList>
    </citation>
    <scope>NUCLEOTIDE SEQUENCE [LARGE SCALE GENOMIC DNA]</scope>
    <source>
        <strain evidence="2 4">SCRP249</strain>
        <strain evidence="1 6">SCRP324</strain>
        <strain evidence="3 5">SCRP333</strain>
    </source>
</reference>
<dbReference type="EMBL" id="QXFU01000447">
    <property type="protein sequence ID" value="KAE9033343.1"/>
    <property type="molecule type" value="Genomic_DNA"/>
</dbReference>
<dbReference type="Proteomes" id="UP000435112">
    <property type="component" value="Unassembled WGS sequence"/>
</dbReference>
<name>A0A6A3MX09_9STRA</name>
<evidence type="ECO:0000313" key="1">
    <source>
        <dbReference type="EMBL" id="KAE9033343.1"/>
    </source>
</evidence>